<gene>
    <name evidence="3" type="ORF">ACFPPD_08895</name>
</gene>
<evidence type="ECO:0000313" key="3">
    <source>
        <dbReference type="EMBL" id="MFC5468839.1"/>
    </source>
</evidence>
<name>A0ABW0LSF2_9BACL</name>
<protein>
    <submittedName>
        <fullName evidence="3">Polysaccharide biosynthesis protein</fullName>
    </submittedName>
</protein>
<dbReference type="Proteomes" id="UP001596105">
    <property type="component" value="Unassembled WGS sequence"/>
</dbReference>
<evidence type="ECO:0000256" key="1">
    <source>
        <dbReference type="ARBA" id="ARBA00007430"/>
    </source>
</evidence>
<dbReference type="InterPro" id="IPR051203">
    <property type="entry name" value="Polysaccharide_Synthase-Rel"/>
</dbReference>
<keyword evidence="4" id="KW-1185">Reference proteome</keyword>
<dbReference type="InterPro" id="IPR036291">
    <property type="entry name" value="NAD(P)-bd_dom_sf"/>
</dbReference>
<comment type="caution">
    <text evidence="3">The sequence shown here is derived from an EMBL/GenBank/DDBJ whole genome shotgun (WGS) entry which is preliminary data.</text>
</comment>
<feature type="domain" description="Polysaccharide biosynthesis protein CapD-like" evidence="2">
    <location>
        <begin position="7"/>
        <end position="281"/>
    </location>
</feature>
<reference evidence="4" key="1">
    <citation type="journal article" date="2019" name="Int. J. Syst. Evol. Microbiol.">
        <title>The Global Catalogue of Microorganisms (GCM) 10K type strain sequencing project: providing services to taxonomists for standard genome sequencing and annotation.</title>
        <authorList>
            <consortium name="The Broad Institute Genomics Platform"/>
            <consortium name="The Broad Institute Genome Sequencing Center for Infectious Disease"/>
            <person name="Wu L."/>
            <person name="Ma J."/>
        </authorList>
    </citation>
    <scope>NUCLEOTIDE SEQUENCE [LARGE SCALE GENOMIC DNA]</scope>
    <source>
        <strain evidence="4">CCUG 57113</strain>
    </source>
</reference>
<evidence type="ECO:0000313" key="4">
    <source>
        <dbReference type="Proteomes" id="UP001596105"/>
    </source>
</evidence>
<organism evidence="3 4">
    <name type="scientific">Cohnella suwonensis</name>
    <dbReference type="NCBI Taxonomy" id="696072"/>
    <lineage>
        <taxon>Bacteria</taxon>
        <taxon>Bacillati</taxon>
        <taxon>Bacillota</taxon>
        <taxon>Bacilli</taxon>
        <taxon>Bacillales</taxon>
        <taxon>Paenibacillaceae</taxon>
        <taxon>Cohnella</taxon>
    </lineage>
</organism>
<dbReference type="Gene3D" id="3.40.50.720">
    <property type="entry name" value="NAD(P)-binding Rossmann-like Domain"/>
    <property type="match status" value="1"/>
</dbReference>
<evidence type="ECO:0000259" key="2">
    <source>
        <dbReference type="Pfam" id="PF02719"/>
    </source>
</evidence>
<dbReference type="CDD" id="cd05237">
    <property type="entry name" value="UDP_invert_4-6DH_SDR_e"/>
    <property type="match status" value="1"/>
</dbReference>
<dbReference type="PANTHER" id="PTHR43318">
    <property type="entry name" value="UDP-N-ACETYLGLUCOSAMINE 4,6-DEHYDRATASE"/>
    <property type="match status" value="1"/>
</dbReference>
<dbReference type="PANTHER" id="PTHR43318:SF2">
    <property type="entry name" value="UDP-N-ACETYLGLUCOSAMINE 4,6-DEHYDRATASE (INVERTING)"/>
    <property type="match status" value="1"/>
</dbReference>
<dbReference type="Pfam" id="PF02719">
    <property type="entry name" value="Polysacc_synt_2"/>
    <property type="match status" value="1"/>
</dbReference>
<dbReference type="RefSeq" id="WP_209750270.1">
    <property type="nucleotide sequence ID" value="NZ_JBHSMH010000021.1"/>
</dbReference>
<sequence>MFENKVILITGGSGSWGQELTRKLLPHRPKEIRIFSRNRRAQLQMKMRFGEQTALQYTIGDVRDASAVREACAGVDYVFHLAALKHVPICEWQPEEAIKTNIHGTENVIAASIAHKVKKVIDISTDKAADPINFYGMTKSIGEKLMVKSNDSNSATKFVCIRGGNVLGSNGSVVPFFMKQITEGQDVTLTSMAMTRFFLTLSEAIDLVLMAAQETIGGETFVMRMNACKIVDLIDVLIRNLADKPVRIKDIGIRPGEKTHEVLVTRDESLRTYRYNEHYFIILPNQAAPALTSRYGGLPKVTFEQYASDDNLMTGDEIEQMLRHGGFIG</sequence>
<dbReference type="InterPro" id="IPR003869">
    <property type="entry name" value="Polysac_CapD-like"/>
</dbReference>
<comment type="similarity">
    <text evidence="1">Belongs to the polysaccharide synthase family.</text>
</comment>
<proteinExistence type="inferred from homology"/>
<accession>A0ABW0LSF2</accession>
<dbReference type="SUPFAM" id="SSF51735">
    <property type="entry name" value="NAD(P)-binding Rossmann-fold domains"/>
    <property type="match status" value="1"/>
</dbReference>
<dbReference type="EMBL" id="JBHSMH010000021">
    <property type="protein sequence ID" value="MFC5468839.1"/>
    <property type="molecule type" value="Genomic_DNA"/>
</dbReference>